<dbReference type="InterPro" id="IPR000873">
    <property type="entry name" value="AMP-dep_synth/lig_dom"/>
</dbReference>
<evidence type="ECO:0000256" key="2">
    <source>
        <dbReference type="ARBA" id="ARBA00022598"/>
    </source>
</evidence>
<feature type="domain" description="AMP-binding enzyme C-terminal" evidence="4">
    <location>
        <begin position="310"/>
        <end position="384"/>
    </location>
</feature>
<dbReference type="Gene3D" id="3.30.300.30">
    <property type="match status" value="1"/>
</dbReference>
<dbReference type="InterPro" id="IPR025110">
    <property type="entry name" value="AMP-bd_C"/>
</dbReference>
<dbReference type="PANTHER" id="PTHR43201:SF5">
    <property type="entry name" value="MEDIUM-CHAIN ACYL-COA LIGASE ACSF2, MITOCHONDRIAL"/>
    <property type="match status" value="1"/>
</dbReference>
<comment type="similarity">
    <text evidence="1">Belongs to the ATP-dependent AMP-binding enzyme family.</text>
</comment>
<feature type="non-terminal residue" evidence="5">
    <location>
        <position position="1"/>
    </location>
</feature>
<dbReference type="Pfam" id="PF13193">
    <property type="entry name" value="AMP-binding_C"/>
    <property type="match status" value="1"/>
</dbReference>
<dbReference type="EMBL" id="UINC01029957">
    <property type="protein sequence ID" value="SVB13567.1"/>
    <property type="molecule type" value="Genomic_DNA"/>
</dbReference>
<gene>
    <name evidence="5" type="ORF">METZ01_LOCUS166421</name>
</gene>
<dbReference type="InterPro" id="IPR042099">
    <property type="entry name" value="ANL_N_sf"/>
</dbReference>
<proteinExistence type="inferred from homology"/>
<dbReference type="Gene3D" id="3.40.50.12780">
    <property type="entry name" value="N-terminal domain of ligase-like"/>
    <property type="match status" value="1"/>
</dbReference>
<dbReference type="AlphaFoldDB" id="A0A382BK62"/>
<dbReference type="Pfam" id="PF00501">
    <property type="entry name" value="AMP-binding"/>
    <property type="match status" value="1"/>
</dbReference>
<name>A0A382BK62_9ZZZZ</name>
<dbReference type="PANTHER" id="PTHR43201">
    <property type="entry name" value="ACYL-COA SYNTHETASE"/>
    <property type="match status" value="1"/>
</dbReference>
<evidence type="ECO:0000313" key="5">
    <source>
        <dbReference type="EMBL" id="SVB13567.1"/>
    </source>
</evidence>
<evidence type="ECO:0008006" key="6">
    <source>
        <dbReference type="Google" id="ProtNLM"/>
    </source>
</evidence>
<keyword evidence="2" id="KW-0436">Ligase</keyword>
<sequence>LLITQKLIDADNIPGNCSYLKFNDDDDFLLQLETYTDKKYEREIYSDDVACIYYSSGTTDDPKCVLYSHKNMFSLTKSIVNDFQFLSESIHLGVLPLGHTAITNYQLLPSLYAGSTLFLAENFNSVRGDIWKIIADLNITYLQVVPTILFSMMATPYDEKDVRSNQSLKYIGCGSAPLSIESQINFHNRFDVKVANLYGLSETGPSHFDNPLLPDWRPGSIGYPLTVNECKIFNKDLDEVKDGEIGQIGLKGDNVFVGYYKNKKAYKKSFFNDYFLTRDLGYKDATGKYYFVDREKDLIIKAGVNIVPGEIEEIIFKLKNVQSAAVIGVPHEYFGEEIVAFVEKKDSSLKENHVVDILAENLQPLKRPNRIIFIDNMPVGPSGKILKRKLRKELIPYE</sequence>
<evidence type="ECO:0000259" key="3">
    <source>
        <dbReference type="Pfam" id="PF00501"/>
    </source>
</evidence>
<protein>
    <recommendedName>
        <fullName evidence="6">AMP-dependent synthetase/ligase domain-containing protein</fullName>
    </recommendedName>
</protein>
<dbReference type="SUPFAM" id="SSF56801">
    <property type="entry name" value="Acetyl-CoA synthetase-like"/>
    <property type="match status" value="1"/>
</dbReference>
<evidence type="ECO:0000259" key="4">
    <source>
        <dbReference type="Pfam" id="PF13193"/>
    </source>
</evidence>
<feature type="domain" description="AMP-dependent synthetase/ligase" evidence="3">
    <location>
        <begin position="32"/>
        <end position="260"/>
    </location>
</feature>
<accession>A0A382BK62</accession>
<organism evidence="5">
    <name type="scientific">marine metagenome</name>
    <dbReference type="NCBI Taxonomy" id="408172"/>
    <lineage>
        <taxon>unclassified sequences</taxon>
        <taxon>metagenomes</taxon>
        <taxon>ecological metagenomes</taxon>
    </lineage>
</organism>
<dbReference type="GO" id="GO:0031956">
    <property type="term" value="F:medium-chain fatty acid-CoA ligase activity"/>
    <property type="evidence" value="ECO:0007669"/>
    <property type="project" value="TreeGrafter"/>
</dbReference>
<dbReference type="InterPro" id="IPR045851">
    <property type="entry name" value="AMP-bd_C_sf"/>
</dbReference>
<reference evidence="5" key="1">
    <citation type="submission" date="2018-05" db="EMBL/GenBank/DDBJ databases">
        <authorList>
            <person name="Lanie J.A."/>
            <person name="Ng W.-L."/>
            <person name="Kazmierczak K.M."/>
            <person name="Andrzejewski T.M."/>
            <person name="Davidsen T.M."/>
            <person name="Wayne K.J."/>
            <person name="Tettelin H."/>
            <person name="Glass J.I."/>
            <person name="Rusch D."/>
            <person name="Podicherti R."/>
            <person name="Tsui H.-C.T."/>
            <person name="Winkler M.E."/>
        </authorList>
    </citation>
    <scope>NUCLEOTIDE SEQUENCE</scope>
</reference>
<evidence type="ECO:0000256" key="1">
    <source>
        <dbReference type="ARBA" id="ARBA00006432"/>
    </source>
</evidence>
<dbReference type="GO" id="GO:0006631">
    <property type="term" value="P:fatty acid metabolic process"/>
    <property type="evidence" value="ECO:0007669"/>
    <property type="project" value="TreeGrafter"/>
</dbReference>